<dbReference type="EMBL" id="NHYD01002137">
    <property type="protein sequence ID" value="PPQ88186.1"/>
    <property type="molecule type" value="Genomic_DNA"/>
</dbReference>
<feature type="compositionally biased region" description="Basic and acidic residues" evidence="1">
    <location>
        <begin position="153"/>
        <end position="165"/>
    </location>
</feature>
<sequence length="165" mass="16565">MASGTSPSGVAGSGSTDANPYPVQRHAGKVGYGPNFSSGAGLIDKVTGLATEIKGKATHNPALVHHGHEIFTGEAKRKKILGTDDEDPVFEGGHDKSKKPTPAPVSAASGPPTGTTASSAEPNAQAPSFASVAKSAKEPAPESTVVTAPGHLSGKESSVEHLKHS</sequence>
<organism evidence="2 3">
    <name type="scientific">Psilocybe cyanescens</name>
    <dbReference type="NCBI Taxonomy" id="93625"/>
    <lineage>
        <taxon>Eukaryota</taxon>
        <taxon>Fungi</taxon>
        <taxon>Dikarya</taxon>
        <taxon>Basidiomycota</taxon>
        <taxon>Agaricomycotina</taxon>
        <taxon>Agaricomycetes</taxon>
        <taxon>Agaricomycetidae</taxon>
        <taxon>Agaricales</taxon>
        <taxon>Agaricineae</taxon>
        <taxon>Strophariaceae</taxon>
        <taxon>Psilocybe</taxon>
    </lineage>
</organism>
<comment type="caution">
    <text evidence="2">The sequence shown here is derived from an EMBL/GenBank/DDBJ whole genome shotgun (WGS) entry which is preliminary data.</text>
</comment>
<dbReference type="STRING" id="93625.A0A409XBQ7"/>
<feature type="region of interest" description="Disordered" evidence="1">
    <location>
        <begin position="60"/>
        <end position="165"/>
    </location>
</feature>
<gene>
    <name evidence="2" type="ORF">CVT25_005151</name>
</gene>
<feature type="region of interest" description="Disordered" evidence="1">
    <location>
        <begin position="1"/>
        <end position="37"/>
    </location>
</feature>
<proteinExistence type="predicted"/>
<accession>A0A409XBQ7</accession>
<dbReference type="Proteomes" id="UP000283269">
    <property type="component" value="Unassembled WGS sequence"/>
</dbReference>
<dbReference type="AlphaFoldDB" id="A0A409XBQ7"/>
<evidence type="ECO:0000313" key="2">
    <source>
        <dbReference type="EMBL" id="PPQ88186.1"/>
    </source>
</evidence>
<keyword evidence="3" id="KW-1185">Reference proteome</keyword>
<evidence type="ECO:0000313" key="3">
    <source>
        <dbReference type="Proteomes" id="UP000283269"/>
    </source>
</evidence>
<dbReference type="InParanoid" id="A0A409XBQ7"/>
<protein>
    <submittedName>
        <fullName evidence="2">Uncharacterized protein</fullName>
    </submittedName>
</protein>
<feature type="compositionally biased region" description="Polar residues" evidence="1">
    <location>
        <begin position="1"/>
        <end position="18"/>
    </location>
</feature>
<reference evidence="2 3" key="1">
    <citation type="journal article" date="2018" name="Evol. Lett.">
        <title>Horizontal gene cluster transfer increased hallucinogenic mushroom diversity.</title>
        <authorList>
            <person name="Reynolds H.T."/>
            <person name="Vijayakumar V."/>
            <person name="Gluck-Thaler E."/>
            <person name="Korotkin H.B."/>
            <person name="Matheny P.B."/>
            <person name="Slot J.C."/>
        </authorList>
    </citation>
    <scope>NUCLEOTIDE SEQUENCE [LARGE SCALE GENOMIC DNA]</scope>
    <source>
        <strain evidence="2 3">2631</strain>
    </source>
</reference>
<feature type="compositionally biased region" description="Polar residues" evidence="1">
    <location>
        <begin position="112"/>
        <end position="128"/>
    </location>
</feature>
<name>A0A409XBQ7_PSICY</name>
<feature type="compositionally biased region" description="Basic and acidic residues" evidence="1">
    <location>
        <begin position="66"/>
        <end position="75"/>
    </location>
</feature>
<dbReference type="OrthoDB" id="2500073at2759"/>
<evidence type="ECO:0000256" key="1">
    <source>
        <dbReference type="SAM" id="MobiDB-lite"/>
    </source>
</evidence>